<dbReference type="InterPro" id="IPR011991">
    <property type="entry name" value="ArsR-like_HTH"/>
</dbReference>
<dbReference type="EMBL" id="JANCMW010000006">
    <property type="protein sequence ID" value="MDF0750735.1"/>
    <property type="molecule type" value="Genomic_DNA"/>
</dbReference>
<protein>
    <submittedName>
        <fullName evidence="2">ArsR family transcriptional regulator</fullName>
    </submittedName>
</protein>
<gene>
    <name evidence="2" type="ORF">NLU14_10890</name>
</gene>
<dbReference type="Gene3D" id="1.10.10.10">
    <property type="entry name" value="Winged helix-like DNA-binding domain superfamily/Winged helix DNA-binding domain"/>
    <property type="match status" value="1"/>
</dbReference>
<dbReference type="PROSITE" id="PS50987">
    <property type="entry name" value="HTH_ARSR_2"/>
    <property type="match status" value="1"/>
</dbReference>
<accession>A0ABT5YAM3</accession>
<dbReference type="PANTHER" id="PTHR39168">
    <property type="entry name" value="TRANSCRIPTIONAL REGULATOR-RELATED"/>
    <property type="match status" value="1"/>
</dbReference>
<dbReference type="InterPro" id="IPR052543">
    <property type="entry name" value="HTH_Metal-responsive_Reg"/>
</dbReference>
<sequence>MNTNEIARIASLVGVPARTAMLLALMDGRAYTAHELARIGGITPQTASGHLSLLIEAELLVLLKQGRHRYHRLASKEVATMLEGIMQVAALGRKPPKVETGPRDPGMRRARMCYDHLGGRLGVAIAHHLMAEQAIVLEPDGGALTGRLENVLAAIDLSFDRTQSANSVPLCRPCLDWSERRFHIAGPLGQRICNHLLDRNYLRRREAARGLKVTAKGATALSRWLGAERWSKV</sequence>
<dbReference type="PANTHER" id="PTHR39168:SF1">
    <property type="entry name" value="TRANSCRIPTIONAL REGULATORY PROTEIN"/>
    <property type="match status" value="1"/>
</dbReference>
<organism evidence="2 3">
    <name type="scientific">Marinobacter iranensis</name>
    <dbReference type="NCBI Taxonomy" id="2962607"/>
    <lineage>
        <taxon>Bacteria</taxon>
        <taxon>Pseudomonadati</taxon>
        <taxon>Pseudomonadota</taxon>
        <taxon>Gammaproteobacteria</taxon>
        <taxon>Pseudomonadales</taxon>
        <taxon>Marinobacteraceae</taxon>
        <taxon>Marinobacter</taxon>
    </lineage>
</organism>
<evidence type="ECO:0000313" key="3">
    <source>
        <dbReference type="Proteomes" id="UP001143391"/>
    </source>
</evidence>
<reference evidence="2" key="1">
    <citation type="submission" date="2022-07" db="EMBL/GenBank/DDBJ databases">
        <title>Marinobacter iranensis a new bacterium isolate from a hipersaline lake in Iran.</title>
        <authorList>
            <person name="Mohammad A.M.A."/>
            <person name="Cristina S.-P."/>
            <person name="Antonio V."/>
        </authorList>
    </citation>
    <scope>NUCLEOTIDE SEQUENCE</scope>
    <source>
        <strain evidence="2">71-i</strain>
    </source>
</reference>
<name>A0ABT5YAM3_9GAMM</name>
<proteinExistence type="predicted"/>
<dbReference type="SUPFAM" id="SSF46785">
    <property type="entry name" value="Winged helix' DNA-binding domain"/>
    <property type="match status" value="1"/>
</dbReference>
<dbReference type="InterPro" id="IPR036388">
    <property type="entry name" value="WH-like_DNA-bd_sf"/>
</dbReference>
<evidence type="ECO:0000259" key="1">
    <source>
        <dbReference type="PROSITE" id="PS50987"/>
    </source>
</evidence>
<dbReference type="RefSeq" id="WP_275706331.1">
    <property type="nucleotide sequence ID" value="NZ_JANCMW010000006.1"/>
</dbReference>
<dbReference type="Proteomes" id="UP001143391">
    <property type="component" value="Unassembled WGS sequence"/>
</dbReference>
<evidence type="ECO:0000313" key="2">
    <source>
        <dbReference type="EMBL" id="MDF0750735.1"/>
    </source>
</evidence>
<keyword evidence="3" id="KW-1185">Reference proteome</keyword>
<feature type="domain" description="HTH arsR-type" evidence="1">
    <location>
        <begin position="1"/>
        <end position="93"/>
    </location>
</feature>
<dbReference type="InterPro" id="IPR036390">
    <property type="entry name" value="WH_DNA-bd_sf"/>
</dbReference>
<dbReference type="SMART" id="SM00418">
    <property type="entry name" value="HTH_ARSR"/>
    <property type="match status" value="1"/>
</dbReference>
<dbReference type="CDD" id="cd00090">
    <property type="entry name" value="HTH_ARSR"/>
    <property type="match status" value="1"/>
</dbReference>
<comment type="caution">
    <text evidence="2">The sequence shown here is derived from an EMBL/GenBank/DDBJ whole genome shotgun (WGS) entry which is preliminary data.</text>
</comment>
<dbReference type="InterPro" id="IPR001845">
    <property type="entry name" value="HTH_ArsR_DNA-bd_dom"/>
</dbReference>